<feature type="domain" description="Gfo/Idh/MocA-like oxidoreductase N-terminal" evidence="2">
    <location>
        <begin position="3"/>
        <end position="118"/>
    </location>
</feature>
<dbReference type="Proteomes" id="UP001244011">
    <property type="component" value="Unassembled WGS sequence"/>
</dbReference>
<dbReference type="EMBL" id="MU839020">
    <property type="protein sequence ID" value="KAK1764470.1"/>
    <property type="molecule type" value="Genomic_DNA"/>
</dbReference>
<dbReference type="PANTHER" id="PTHR42840">
    <property type="entry name" value="NAD(P)-BINDING ROSSMANN-FOLD SUPERFAMILY PROTEIN-RELATED"/>
    <property type="match status" value="1"/>
</dbReference>
<dbReference type="AlphaFoldDB" id="A0AAJ0BUD7"/>
<sequence length="348" mass="37005">MVGFALLGAGIFAKERHLPALEAAEDVQLLAIYSRSKASAEGLASEAKSNPDIYYDSPAVPGKSLADLLARADVAAVVVCLPILKQPETIRQALTAGKHVLSEKPVGKDLATARSLIAWHAALPDAPLWAVAENFRFMKPLHYAADKVKEVGGKLVTFHLKMNGFVRETDKYFNTEWRKVPEYQGGFLLDGGVHFVAALRFLLGAAGDEVKQLTCFSSLLEEKLLPVDTVHAVLATRGGANGTLGISFGTEFKSGLEVEIVTTKGAVTWTPTEVKVVRKADGGDKAEEKESFGHDSGGVDEEDAVFARSIAAGAVDPLQTPEEAVKDLEILQALLESGEAGAGVKTLG</sequence>
<evidence type="ECO:0000313" key="5">
    <source>
        <dbReference type="Proteomes" id="UP001244011"/>
    </source>
</evidence>
<proteinExistence type="predicted"/>
<dbReference type="InterPro" id="IPR000683">
    <property type="entry name" value="Gfo/Idh/MocA-like_OxRdtase_N"/>
</dbReference>
<dbReference type="RefSeq" id="XP_060280683.1">
    <property type="nucleotide sequence ID" value="XM_060426206.1"/>
</dbReference>
<feature type="domain" description="Gfo/Idh/MocA-like oxidoreductase C-terminal" evidence="3">
    <location>
        <begin position="153"/>
        <end position="345"/>
    </location>
</feature>
<evidence type="ECO:0000256" key="1">
    <source>
        <dbReference type="SAM" id="MobiDB-lite"/>
    </source>
</evidence>
<organism evidence="4 5">
    <name type="scientific">Phialemonium atrogriseum</name>
    <dbReference type="NCBI Taxonomy" id="1093897"/>
    <lineage>
        <taxon>Eukaryota</taxon>
        <taxon>Fungi</taxon>
        <taxon>Dikarya</taxon>
        <taxon>Ascomycota</taxon>
        <taxon>Pezizomycotina</taxon>
        <taxon>Sordariomycetes</taxon>
        <taxon>Sordariomycetidae</taxon>
        <taxon>Cephalothecales</taxon>
        <taxon>Cephalothecaceae</taxon>
        <taxon>Phialemonium</taxon>
    </lineage>
</organism>
<feature type="compositionally biased region" description="Basic and acidic residues" evidence="1">
    <location>
        <begin position="280"/>
        <end position="293"/>
    </location>
</feature>
<dbReference type="Gene3D" id="3.40.50.720">
    <property type="entry name" value="NAD(P)-binding Rossmann-like Domain"/>
    <property type="match status" value="1"/>
</dbReference>
<protein>
    <submittedName>
        <fullName evidence="4">NAD(P)-binding protein</fullName>
    </submittedName>
</protein>
<dbReference type="InterPro" id="IPR004104">
    <property type="entry name" value="Gfo/Idh/MocA-like_OxRdtase_C"/>
</dbReference>
<dbReference type="GeneID" id="85309393"/>
<keyword evidence="5" id="KW-1185">Reference proteome</keyword>
<dbReference type="SUPFAM" id="SSF51735">
    <property type="entry name" value="NAD(P)-binding Rossmann-fold domains"/>
    <property type="match status" value="1"/>
</dbReference>
<dbReference type="GO" id="GO:0005737">
    <property type="term" value="C:cytoplasm"/>
    <property type="evidence" value="ECO:0007669"/>
    <property type="project" value="TreeGrafter"/>
</dbReference>
<dbReference type="GO" id="GO:0000166">
    <property type="term" value="F:nucleotide binding"/>
    <property type="evidence" value="ECO:0007669"/>
    <property type="project" value="InterPro"/>
</dbReference>
<feature type="region of interest" description="Disordered" evidence="1">
    <location>
        <begin position="280"/>
        <end position="299"/>
    </location>
</feature>
<dbReference type="Gene3D" id="3.30.360.10">
    <property type="entry name" value="Dihydrodipicolinate Reductase, domain 2"/>
    <property type="match status" value="1"/>
</dbReference>
<gene>
    <name evidence="4" type="ORF">QBC33DRAFT_517752</name>
</gene>
<comment type="caution">
    <text evidence="4">The sequence shown here is derived from an EMBL/GenBank/DDBJ whole genome shotgun (WGS) entry which is preliminary data.</text>
</comment>
<dbReference type="PANTHER" id="PTHR42840:SF5">
    <property type="entry name" value="NAD(P)-BINDING ROSSMANN-FOLD SUPERFAMILY PROTEIN"/>
    <property type="match status" value="1"/>
</dbReference>
<accession>A0AAJ0BUD7</accession>
<reference evidence="4" key="1">
    <citation type="submission" date="2023-06" db="EMBL/GenBank/DDBJ databases">
        <title>Genome-scale phylogeny and comparative genomics of the fungal order Sordariales.</title>
        <authorList>
            <consortium name="Lawrence Berkeley National Laboratory"/>
            <person name="Hensen N."/>
            <person name="Bonometti L."/>
            <person name="Westerberg I."/>
            <person name="Brannstrom I.O."/>
            <person name="Guillou S."/>
            <person name="Cros-Aarteil S."/>
            <person name="Calhoun S."/>
            <person name="Haridas S."/>
            <person name="Kuo A."/>
            <person name="Mondo S."/>
            <person name="Pangilinan J."/>
            <person name="Riley R."/>
            <person name="Labutti K."/>
            <person name="Andreopoulos B."/>
            <person name="Lipzen A."/>
            <person name="Chen C."/>
            <person name="Yanf M."/>
            <person name="Daum C."/>
            <person name="Ng V."/>
            <person name="Clum A."/>
            <person name="Steindorff A."/>
            <person name="Ohm R."/>
            <person name="Martin F."/>
            <person name="Silar P."/>
            <person name="Natvig D."/>
            <person name="Lalanne C."/>
            <person name="Gautier V."/>
            <person name="Ament-Velasquez S.L."/>
            <person name="Kruys A."/>
            <person name="Hutchinson M.I."/>
            <person name="Powell A.J."/>
            <person name="Barry K."/>
            <person name="Miller A.N."/>
            <person name="Grigoriev I.V."/>
            <person name="Debuchy R."/>
            <person name="Gladieux P."/>
            <person name="Thoren M.H."/>
            <person name="Johannesson H."/>
        </authorList>
    </citation>
    <scope>NUCLEOTIDE SEQUENCE</scope>
    <source>
        <strain evidence="4">8032-3</strain>
    </source>
</reference>
<dbReference type="Pfam" id="PF02894">
    <property type="entry name" value="GFO_IDH_MocA_C"/>
    <property type="match status" value="1"/>
</dbReference>
<name>A0AAJ0BUD7_9PEZI</name>
<dbReference type="SUPFAM" id="SSF55347">
    <property type="entry name" value="Glyceraldehyde-3-phosphate dehydrogenase-like, C-terminal domain"/>
    <property type="match status" value="1"/>
</dbReference>
<evidence type="ECO:0000259" key="2">
    <source>
        <dbReference type="Pfam" id="PF01408"/>
    </source>
</evidence>
<evidence type="ECO:0000259" key="3">
    <source>
        <dbReference type="Pfam" id="PF02894"/>
    </source>
</evidence>
<dbReference type="GO" id="GO:0016491">
    <property type="term" value="F:oxidoreductase activity"/>
    <property type="evidence" value="ECO:0007669"/>
    <property type="project" value="TreeGrafter"/>
</dbReference>
<dbReference type="Pfam" id="PF01408">
    <property type="entry name" value="GFO_IDH_MocA"/>
    <property type="match status" value="1"/>
</dbReference>
<evidence type="ECO:0000313" key="4">
    <source>
        <dbReference type="EMBL" id="KAK1764470.1"/>
    </source>
</evidence>
<dbReference type="InterPro" id="IPR036291">
    <property type="entry name" value="NAD(P)-bd_dom_sf"/>
</dbReference>
<dbReference type="GO" id="GO:0006740">
    <property type="term" value="P:NADPH regeneration"/>
    <property type="evidence" value="ECO:0007669"/>
    <property type="project" value="TreeGrafter"/>
</dbReference>